<dbReference type="GO" id="GO:0020037">
    <property type="term" value="F:heme binding"/>
    <property type="evidence" value="ECO:0007669"/>
    <property type="project" value="InterPro"/>
</dbReference>
<accession>A0AAQ3QDG5</accession>
<dbReference type="EMBL" id="CP136893">
    <property type="protein sequence ID" value="WOL04440.1"/>
    <property type="molecule type" value="Genomic_DNA"/>
</dbReference>
<evidence type="ECO:0000259" key="1">
    <source>
        <dbReference type="PROSITE" id="PS50855"/>
    </source>
</evidence>
<keyword evidence="3" id="KW-1185">Reference proteome</keyword>
<dbReference type="GO" id="GO:0016020">
    <property type="term" value="C:membrane"/>
    <property type="evidence" value="ECO:0007669"/>
    <property type="project" value="InterPro"/>
</dbReference>
<dbReference type="Gene3D" id="1.20.210.10">
    <property type="entry name" value="Cytochrome c oxidase-like, subunit I domain"/>
    <property type="match status" value="1"/>
</dbReference>
<sequence>MPLWSLTGANEEDPHLLFLIGLSKSRRPAYLEWVTNGSNVENLRSGPRAPIDLVAYGSDDGCVLNPVSGTSPREATEQLRAVSFLENAGCCPQYPSLKFLEIEVEGGTPETVFGRGSQAVPTIGNRAGFYYWVGKIFGRTYPETLGQIHFWITSFGVNPTVFPMHFLGLSGMPRRIPDYPDAYAGWNALSSFGSYISVVGIRRFFVVVTITSSSGKNKRCAPSPWAVEQNPTTPEWMVQSPPAFHTFGELPAIKETKSYVK</sequence>
<dbReference type="PANTHER" id="PTHR10422:SF18">
    <property type="entry name" value="CYTOCHROME C OXIDASE SUBUNIT 1"/>
    <property type="match status" value="1"/>
</dbReference>
<evidence type="ECO:0000313" key="3">
    <source>
        <dbReference type="Proteomes" id="UP001327560"/>
    </source>
</evidence>
<dbReference type="PANTHER" id="PTHR10422">
    <property type="entry name" value="CYTOCHROME C OXIDASE SUBUNIT 1"/>
    <property type="match status" value="1"/>
</dbReference>
<evidence type="ECO:0000313" key="2">
    <source>
        <dbReference type="EMBL" id="WOL04440.1"/>
    </source>
</evidence>
<dbReference type="GO" id="GO:0005739">
    <property type="term" value="C:mitochondrion"/>
    <property type="evidence" value="ECO:0007669"/>
    <property type="project" value="GOC"/>
</dbReference>
<dbReference type="PROSITE" id="PS50855">
    <property type="entry name" value="COX1"/>
    <property type="match status" value="1"/>
</dbReference>
<reference evidence="2 3" key="1">
    <citation type="submission" date="2023-10" db="EMBL/GenBank/DDBJ databases">
        <title>Chromosome-scale genome assembly provides insights into flower coloration mechanisms of Canna indica.</title>
        <authorList>
            <person name="Li C."/>
        </authorList>
    </citation>
    <scope>NUCLEOTIDE SEQUENCE [LARGE SCALE GENOMIC DNA]</scope>
    <source>
        <tissue evidence="2">Flower</tissue>
    </source>
</reference>
<gene>
    <name evidence="2" type="ORF">Cni_G13161</name>
</gene>
<dbReference type="InterPro" id="IPR000883">
    <property type="entry name" value="Cyt_C_Oxase_1"/>
</dbReference>
<dbReference type="SUPFAM" id="SSF81442">
    <property type="entry name" value="Cytochrome c oxidase subunit I-like"/>
    <property type="match status" value="1"/>
</dbReference>
<dbReference type="GO" id="GO:0015990">
    <property type="term" value="P:electron transport coupled proton transport"/>
    <property type="evidence" value="ECO:0007669"/>
    <property type="project" value="TreeGrafter"/>
</dbReference>
<dbReference type="Pfam" id="PF00115">
    <property type="entry name" value="COX1"/>
    <property type="match status" value="1"/>
</dbReference>
<dbReference type="InterPro" id="IPR036927">
    <property type="entry name" value="Cyt_c_oxase-like_su1_sf"/>
</dbReference>
<dbReference type="GO" id="GO:0004129">
    <property type="term" value="F:cytochrome-c oxidase activity"/>
    <property type="evidence" value="ECO:0007669"/>
    <property type="project" value="InterPro"/>
</dbReference>
<protein>
    <submittedName>
        <fullName evidence="2">Cytochrome c oxidase subunit 1 (Mitochondrion)</fullName>
    </submittedName>
</protein>
<name>A0AAQ3QDG5_9LILI</name>
<feature type="domain" description="Cytochrome oxidase subunit I profile" evidence="1">
    <location>
        <begin position="127"/>
        <end position="254"/>
    </location>
</feature>
<dbReference type="InterPro" id="IPR023616">
    <property type="entry name" value="Cyt_c_oxase-like_su1_dom"/>
</dbReference>
<dbReference type="GO" id="GO:0006123">
    <property type="term" value="P:mitochondrial electron transport, cytochrome c to oxygen"/>
    <property type="evidence" value="ECO:0007669"/>
    <property type="project" value="TreeGrafter"/>
</dbReference>
<organism evidence="2 3">
    <name type="scientific">Canna indica</name>
    <name type="common">Indian-shot</name>
    <dbReference type="NCBI Taxonomy" id="4628"/>
    <lineage>
        <taxon>Eukaryota</taxon>
        <taxon>Viridiplantae</taxon>
        <taxon>Streptophyta</taxon>
        <taxon>Embryophyta</taxon>
        <taxon>Tracheophyta</taxon>
        <taxon>Spermatophyta</taxon>
        <taxon>Magnoliopsida</taxon>
        <taxon>Liliopsida</taxon>
        <taxon>Zingiberales</taxon>
        <taxon>Cannaceae</taxon>
        <taxon>Canna</taxon>
    </lineage>
</organism>
<dbReference type="AlphaFoldDB" id="A0AAQ3QDG5"/>
<proteinExistence type="predicted"/>
<dbReference type="Proteomes" id="UP001327560">
    <property type="component" value="Chromosome 4"/>
</dbReference>